<dbReference type="AlphaFoldDB" id="A0A1I8NS93"/>
<evidence type="ECO:0000256" key="1">
    <source>
        <dbReference type="PROSITE-ProRule" id="PRU00023"/>
    </source>
</evidence>
<proteinExistence type="predicted"/>
<protein>
    <submittedName>
        <fullName evidence="2">Uncharacterized protein</fullName>
    </submittedName>
</protein>
<name>A0A1I8NS93_STOCA</name>
<evidence type="ECO:0000313" key="3">
    <source>
        <dbReference type="Proteomes" id="UP000095300"/>
    </source>
</evidence>
<dbReference type="PROSITE" id="PS50088">
    <property type="entry name" value="ANK_REPEAT"/>
    <property type="match status" value="1"/>
</dbReference>
<sequence length="100" mass="11001">MFQRTHDYAPPLNASVNYTNYSNSQRKISNNKNLGNYNSSNNNIMHSHQLDGYNESMHSGSISSNERPNGGALALHYAAARGCLDCVQLLVAASADIWNL</sequence>
<organism evidence="2 3">
    <name type="scientific">Stomoxys calcitrans</name>
    <name type="common">Stable fly</name>
    <name type="synonym">Conops calcitrans</name>
    <dbReference type="NCBI Taxonomy" id="35570"/>
    <lineage>
        <taxon>Eukaryota</taxon>
        <taxon>Metazoa</taxon>
        <taxon>Ecdysozoa</taxon>
        <taxon>Arthropoda</taxon>
        <taxon>Hexapoda</taxon>
        <taxon>Insecta</taxon>
        <taxon>Pterygota</taxon>
        <taxon>Neoptera</taxon>
        <taxon>Endopterygota</taxon>
        <taxon>Diptera</taxon>
        <taxon>Brachycera</taxon>
        <taxon>Muscomorpha</taxon>
        <taxon>Muscoidea</taxon>
        <taxon>Muscidae</taxon>
        <taxon>Stomoxys</taxon>
    </lineage>
</organism>
<dbReference type="SUPFAM" id="SSF48403">
    <property type="entry name" value="Ankyrin repeat"/>
    <property type="match status" value="1"/>
</dbReference>
<feature type="repeat" description="ANK" evidence="1">
    <location>
        <begin position="70"/>
        <end position="97"/>
    </location>
</feature>
<dbReference type="Proteomes" id="UP000095300">
    <property type="component" value="Unassembled WGS sequence"/>
</dbReference>
<dbReference type="Gene3D" id="1.25.40.20">
    <property type="entry name" value="Ankyrin repeat-containing domain"/>
    <property type="match status" value="1"/>
</dbReference>
<keyword evidence="3" id="KW-1185">Reference proteome</keyword>
<gene>
    <name evidence="2" type="primary">106092572</name>
</gene>
<dbReference type="EnsemblMetazoa" id="SCAU001583-RA">
    <property type="protein sequence ID" value="SCAU001583-PA"/>
    <property type="gene ID" value="SCAU001583"/>
</dbReference>
<dbReference type="InterPro" id="IPR036770">
    <property type="entry name" value="Ankyrin_rpt-contain_sf"/>
</dbReference>
<accession>A0A1I8NS93</accession>
<dbReference type="VEuPathDB" id="VectorBase:SCAU001583"/>
<dbReference type="PROSITE" id="PS50297">
    <property type="entry name" value="ANK_REP_REGION"/>
    <property type="match status" value="1"/>
</dbReference>
<reference evidence="2" key="1">
    <citation type="submission" date="2020-05" db="UniProtKB">
        <authorList>
            <consortium name="EnsemblMetazoa"/>
        </authorList>
    </citation>
    <scope>IDENTIFICATION</scope>
    <source>
        <strain evidence="2">USDA</strain>
    </source>
</reference>
<dbReference type="Pfam" id="PF00023">
    <property type="entry name" value="Ank"/>
    <property type="match status" value="1"/>
</dbReference>
<keyword evidence="1" id="KW-0040">ANK repeat</keyword>
<dbReference type="InterPro" id="IPR002110">
    <property type="entry name" value="Ankyrin_rpt"/>
</dbReference>
<dbReference type="STRING" id="35570.A0A1I8NS93"/>
<evidence type="ECO:0000313" key="2">
    <source>
        <dbReference type="EnsemblMetazoa" id="SCAU001583-PA"/>
    </source>
</evidence>